<comment type="caution">
    <text evidence="1">The sequence shown here is derived from an EMBL/GenBank/DDBJ whole genome shotgun (WGS) entry which is preliminary data.</text>
</comment>
<evidence type="ECO:0000313" key="1">
    <source>
        <dbReference type="EMBL" id="HGC43904.1"/>
    </source>
</evidence>
<protein>
    <submittedName>
        <fullName evidence="1">DUF177 domain-containing protein</fullName>
    </submittedName>
</protein>
<gene>
    <name evidence="1" type="ORF">ENY07_11900</name>
</gene>
<dbReference type="InterPro" id="IPR003772">
    <property type="entry name" value="YceD"/>
</dbReference>
<dbReference type="EMBL" id="DTQM01000228">
    <property type="protein sequence ID" value="HGC43904.1"/>
    <property type="molecule type" value="Genomic_DNA"/>
</dbReference>
<reference evidence="1" key="1">
    <citation type="journal article" date="2020" name="mSystems">
        <title>Genome- and Community-Level Interaction Insights into Carbon Utilization and Element Cycling Functions of Hydrothermarchaeota in Hydrothermal Sediment.</title>
        <authorList>
            <person name="Zhou Z."/>
            <person name="Liu Y."/>
            <person name="Xu W."/>
            <person name="Pan J."/>
            <person name="Luo Z.H."/>
            <person name="Li M."/>
        </authorList>
    </citation>
    <scope>NUCLEOTIDE SEQUENCE</scope>
    <source>
        <strain evidence="1">SpSt-997</strain>
    </source>
</reference>
<dbReference type="Pfam" id="PF02620">
    <property type="entry name" value="YceD"/>
    <property type="match status" value="1"/>
</dbReference>
<organism evidence="1">
    <name type="scientific">Acidicaldus sp</name>
    <dbReference type="NCBI Taxonomy" id="1872105"/>
    <lineage>
        <taxon>Bacteria</taxon>
        <taxon>Pseudomonadati</taxon>
        <taxon>Pseudomonadota</taxon>
        <taxon>Alphaproteobacteria</taxon>
        <taxon>Acetobacterales</taxon>
        <taxon>Acetobacteraceae</taxon>
        <taxon>Acidicaldus</taxon>
    </lineage>
</organism>
<dbReference type="AlphaFoldDB" id="A0A8J4M703"/>
<name>A0A8J4M703_9PROT</name>
<sequence length="155" mass="16476">MIAPEFHRPERRSALPAAGKLVEIKASPEECRALAARFGLPEIHELACGFHLRPEAAGTVLAEARLTARVGQVCVISLEVFATTLAEDFAVRFVPEGAESDSVDLDAIDEIAMVGGILDLGEAAAQQVALLLDPYPRAPNARPQEGYAIGSDEEA</sequence>
<proteinExistence type="predicted"/>
<accession>A0A8J4M703</accession>